<dbReference type="EC" id="3.6.1.27" evidence="3 14"/>
<dbReference type="GO" id="GO:0008360">
    <property type="term" value="P:regulation of cell shape"/>
    <property type="evidence" value="ECO:0007669"/>
    <property type="project" value="UniProtKB-KW"/>
</dbReference>
<evidence type="ECO:0000256" key="12">
    <source>
        <dbReference type="ARBA" id="ARBA00032932"/>
    </source>
</evidence>
<evidence type="ECO:0000313" key="16">
    <source>
        <dbReference type="Proteomes" id="UP000255423"/>
    </source>
</evidence>
<dbReference type="AlphaFoldDB" id="A0A380RWA3"/>
<keyword evidence="7 14" id="KW-0378">Hydrolase</keyword>
<keyword evidence="10 14" id="KW-0046">Antibiotic resistance</keyword>
<gene>
    <name evidence="14" type="primary">uppP</name>
    <name evidence="15" type="ORF">SAMN05661053_1062</name>
</gene>
<dbReference type="GO" id="GO:0071555">
    <property type="term" value="P:cell wall organization"/>
    <property type="evidence" value="ECO:0007669"/>
    <property type="project" value="UniProtKB-KW"/>
</dbReference>
<evidence type="ECO:0000256" key="7">
    <source>
        <dbReference type="ARBA" id="ARBA00022801"/>
    </source>
</evidence>
<keyword evidence="9 14" id="KW-0472">Membrane</keyword>
<accession>A0A380RWA3</accession>
<keyword evidence="8 14" id="KW-1133">Transmembrane helix</keyword>
<comment type="similarity">
    <text evidence="2 14">Belongs to the UppP family.</text>
</comment>
<evidence type="ECO:0000256" key="6">
    <source>
        <dbReference type="ARBA" id="ARBA00022692"/>
    </source>
</evidence>
<evidence type="ECO:0000256" key="14">
    <source>
        <dbReference type="HAMAP-Rule" id="MF_01006"/>
    </source>
</evidence>
<organism evidence="15 16">
    <name type="scientific">Fibrobacter succinogenes</name>
    <name type="common">Bacteroides succinogenes</name>
    <dbReference type="NCBI Taxonomy" id="833"/>
    <lineage>
        <taxon>Bacteria</taxon>
        <taxon>Pseudomonadati</taxon>
        <taxon>Fibrobacterota</taxon>
        <taxon>Fibrobacteria</taxon>
        <taxon>Fibrobacterales</taxon>
        <taxon>Fibrobacteraceae</taxon>
        <taxon>Fibrobacter</taxon>
    </lineage>
</organism>
<comment type="catalytic activity">
    <reaction evidence="13 14">
        <text>di-trans,octa-cis-undecaprenyl diphosphate + H2O = di-trans,octa-cis-undecaprenyl phosphate + phosphate + H(+)</text>
        <dbReference type="Rhea" id="RHEA:28094"/>
        <dbReference type="ChEBI" id="CHEBI:15377"/>
        <dbReference type="ChEBI" id="CHEBI:15378"/>
        <dbReference type="ChEBI" id="CHEBI:43474"/>
        <dbReference type="ChEBI" id="CHEBI:58405"/>
        <dbReference type="ChEBI" id="CHEBI:60392"/>
        <dbReference type="EC" id="3.6.1.27"/>
    </reaction>
</comment>
<dbReference type="Pfam" id="PF02673">
    <property type="entry name" value="BacA"/>
    <property type="match status" value="1"/>
</dbReference>
<evidence type="ECO:0000256" key="13">
    <source>
        <dbReference type="ARBA" id="ARBA00047594"/>
    </source>
</evidence>
<dbReference type="GO" id="GO:0046677">
    <property type="term" value="P:response to antibiotic"/>
    <property type="evidence" value="ECO:0007669"/>
    <property type="project" value="UniProtKB-UniRule"/>
</dbReference>
<dbReference type="HAMAP" id="MF_01006">
    <property type="entry name" value="Undec_diphosphatase"/>
    <property type="match status" value="1"/>
</dbReference>
<dbReference type="InterPro" id="IPR003824">
    <property type="entry name" value="UppP"/>
</dbReference>
<feature type="transmembrane region" description="Helical" evidence="14">
    <location>
        <begin position="235"/>
        <end position="253"/>
    </location>
</feature>
<protein>
    <recommendedName>
        <fullName evidence="4 14">Undecaprenyl-diphosphatase</fullName>
        <ecNumber evidence="3 14">3.6.1.27</ecNumber>
    </recommendedName>
    <alternativeName>
        <fullName evidence="12 14">Bacitracin resistance protein</fullName>
    </alternativeName>
    <alternativeName>
        <fullName evidence="11 14">Undecaprenyl pyrophosphate phosphatase</fullName>
    </alternativeName>
</protein>
<evidence type="ECO:0000256" key="3">
    <source>
        <dbReference type="ARBA" id="ARBA00012374"/>
    </source>
</evidence>
<feature type="transmembrane region" description="Helical" evidence="14">
    <location>
        <begin position="38"/>
        <end position="58"/>
    </location>
</feature>
<dbReference type="EMBL" id="UHJL01000001">
    <property type="protein sequence ID" value="SUQ19818.1"/>
    <property type="molecule type" value="Genomic_DNA"/>
</dbReference>
<evidence type="ECO:0000256" key="11">
    <source>
        <dbReference type="ARBA" id="ARBA00032707"/>
    </source>
</evidence>
<dbReference type="Proteomes" id="UP000255423">
    <property type="component" value="Unassembled WGS sequence"/>
</dbReference>
<dbReference type="RefSeq" id="WP_109572343.1">
    <property type="nucleotide sequence ID" value="NZ_UHJL01000001.1"/>
</dbReference>
<feature type="transmembrane region" description="Helical" evidence="14">
    <location>
        <begin position="79"/>
        <end position="96"/>
    </location>
</feature>
<keyword evidence="5 14" id="KW-1003">Cell membrane</keyword>
<sequence length="281" mass="30820">MFESIILGLLQGLAEFLPISSSGHLVLGHELLGMNEAGMFFDIMLHAGTLLSIFVVFHKKITDIIVGCLRRDRDQLREAGYIILASIPTALIGLGFKDALESLFENPRAVCVAELFTGLLLFTSQWGPTGAKHPDNEGVKMNWWRALVTGTVQGIACIPGISRSGSTISAMMFMGVNRKYAGEFSFLMSIPAVGGAALLDCIKWIKCQTMTPEKALLDPEKALKCIDAGNFSPELLVGMVVSFIFGIIALKWLMNFVQKGKFQHFAWYVWAVGILGLIFLK</sequence>
<keyword evidence="14" id="KW-0133">Cell shape</keyword>
<evidence type="ECO:0000256" key="4">
    <source>
        <dbReference type="ARBA" id="ARBA00021581"/>
    </source>
</evidence>
<dbReference type="GO" id="GO:0009252">
    <property type="term" value="P:peptidoglycan biosynthetic process"/>
    <property type="evidence" value="ECO:0007669"/>
    <property type="project" value="UniProtKB-KW"/>
</dbReference>
<keyword evidence="6 14" id="KW-0812">Transmembrane</keyword>
<comment type="miscellaneous">
    <text evidence="14">Bacitracin is thought to be involved in the inhibition of peptidoglycan synthesis by sequestering undecaprenyl diphosphate, thereby reducing the pool of lipid carrier available.</text>
</comment>
<evidence type="ECO:0000256" key="5">
    <source>
        <dbReference type="ARBA" id="ARBA00022475"/>
    </source>
</evidence>
<feature type="transmembrane region" description="Helical" evidence="14">
    <location>
        <begin position="265"/>
        <end position="280"/>
    </location>
</feature>
<evidence type="ECO:0000313" key="15">
    <source>
        <dbReference type="EMBL" id="SUQ19818.1"/>
    </source>
</evidence>
<comment type="function">
    <text evidence="14">Catalyzes the dephosphorylation of undecaprenyl diphosphate (UPP). Confers resistance to bacitracin.</text>
</comment>
<keyword evidence="14" id="KW-0573">Peptidoglycan synthesis</keyword>
<name>A0A380RWA3_FIBSU</name>
<dbReference type="PANTHER" id="PTHR30622">
    <property type="entry name" value="UNDECAPRENYL-DIPHOSPHATASE"/>
    <property type="match status" value="1"/>
</dbReference>
<keyword evidence="14" id="KW-0961">Cell wall biogenesis/degradation</keyword>
<reference evidence="15 16" key="1">
    <citation type="submission" date="2017-08" db="EMBL/GenBank/DDBJ databases">
        <authorList>
            <person name="de Groot N.N."/>
        </authorList>
    </citation>
    <scope>NUCLEOTIDE SEQUENCE [LARGE SCALE GENOMIC DNA]</scope>
    <source>
        <strain evidence="15 16">HM2</strain>
    </source>
</reference>
<evidence type="ECO:0000256" key="9">
    <source>
        <dbReference type="ARBA" id="ARBA00023136"/>
    </source>
</evidence>
<evidence type="ECO:0000256" key="2">
    <source>
        <dbReference type="ARBA" id="ARBA00010621"/>
    </source>
</evidence>
<dbReference type="GO" id="GO:0050380">
    <property type="term" value="F:undecaprenyl-diphosphatase activity"/>
    <property type="evidence" value="ECO:0007669"/>
    <property type="project" value="UniProtKB-UniRule"/>
</dbReference>
<feature type="transmembrane region" description="Helical" evidence="14">
    <location>
        <begin position="184"/>
        <end position="205"/>
    </location>
</feature>
<dbReference type="GO" id="GO:0005886">
    <property type="term" value="C:plasma membrane"/>
    <property type="evidence" value="ECO:0007669"/>
    <property type="project" value="UniProtKB-SubCell"/>
</dbReference>
<dbReference type="PANTHER" id="PTHR30622:SF2">
    <property type="entry name" value="UNDECAPRENYL-DIPHOSPHATASE"/>
    <property type="match status" value="1"/>
</dbReference>
<evidence type="ECO:0000256" key="1">
    <source>
        <dbReference type="ARBA" id="ARBA00004651"/>
    </source>
</evidence>
<evidence type="ECO:0000256" key="10">
    <source>
        <dbReference type="ARBA" id="ARBA00023251"/>
    </source>
</evidence>
<evidence type="ECO:0000256" key="8">
    <source>
        <dbReference type="ARBA" id="ARBA00022989"/>
    </source>
</evidence>
<comment type="subcellular location">
    <subcellularLocation>
        <location evidence="1 14">Cell membrane</location>
        <topology evidence="1 14">Multi-pass membrane protein</topology>
    </subcellularLocation>
</comment>
<proteinExistence type="inferred from homology"/>